<comment type="subcellular location">
    <subcellularLocation>
        <location evidence="1">Membrane</location>
    </subcellularLocation>
</comment>
<feature type="region of interest" description="Disordered" evidence="3">
    <location>
        <begin position="198"/>
        <end position="236"/>
    </location>
</feature>
<evidence type="ECO:0000256" key="4">
    <source>
        <dbReference type="SAM" id="Phobius"/>
    </source>
</evidence>
<keyword evidence="4" id="KW-0812">Transmembrane</keyword>
<keyword evidence="6" id="KW-1185">Reference proteome</keyword>
<keyword evidence="4" id="KW-1133">Transmembrane helix</keyword>
<dbReference type="AlphaFoldDB" id="A0A7I7UEK5"/>
<feature type="region of interest" description="Disordered" evidence="3">
    <location>
        <begin position="1"/>
        <end position="36"/>
    </location>
</feature>
<evidence type="ECO:0000256" key="1">
    <source>
        <dbReference type="ARBA" id="ARBA00004370"/>
    </source>
</evidence>
<feature type="compositionally biased region" description="Pro residues" evidence="3">
    <location>
        <begin position="221"/>
        <end position="236"/>
    </location>
</feature>
<evidence type="ECO:0000256" key="3">
    <source>
        <dbReference type="SAM" id="MobiDB-lite"/>
    </source>
</evidence>
<reference evidence="5 6" key="1">
    <citation type="journal article" date="2019" name="Emerg. Microbes Infect.">
        <title>Comprehensive subspecies identification of 175 nontuberculous mycobacteria species based on 7547 genomic profiles.</title>
        <authorList>
            <person name="Matsumoto Y."/>
            <person name="Kinjo T."/>
            <person name="Motooka D."/>
            <person name="Nabeya D."/>
            <person name="Jung N."/>
            <person name="Uechi K."/>
            <person name="Horii T."/>
            <person name="Iida T."/>
            <person name="Fujita J."/>
            <person name="Nakamura S."/>
        </authorList>
    </citation>
    <scope>NUCLEOTIDE SEQUENCE [LARGE SCALE GENOMIC DNA]</scope>
    <source>
        <strain evidence="5 6">JCM 6370</strain>
    </source>
</reference>
<evidence type="ECO:0000313" key="5">
    <source>
        <dbReference type="EMBL" id="BBY79510.1"/>
    </source>
</evidence>
<sequence>MTDAAEPQDADEAAEAAEVQSDDAGAAPTESPKARRWSKRAGRWAAAALVVAVLVAAAVGFVKYRQVSDELAQLRQNQADRDAVAQLAEDYALRSLNYTFEDPDAFFNAVKDGVSQSLQDKYTNAADLLEAVMLQAQVSSAGEVLAVDPVAQPDGSYRVVVSAHQTTRNLQNPTPKVSIILLRVTVHKVGDAWQVADIGPETGSKPPVAQQIPALQAPAAAEPPPAPAPAEPAPPR</sequence>
<dbReference type="GO" id="GO:0016020">
    <property type="term" value="C:membrane"/>
    <property type="evidence" value="ECO:0007669"/>
    <property type="project" value="UniProtKB-SubCell"/>
</dbReference>
<evidence type="ECO:0000256" key="2">
    <source>
        <dbReference type="ARBA" id="ARBA00023136"/>
    </source>
</evidence>
<dbReference type="PANTHER" id="PTHR37042">
    <property type="entry name" value="OUTER MEMBRANE PROTEIN RV1973"/>
    <property type="match status" value="1"/>
</dbReference>
<accession>A0A7I7UEK5</accession>
<proteinExistence type="predicted"/>
<dbReference type="Proteomes" id="UP000467252">
    <property type="component" value="Chromosome"/>
</dbReference>
<dbReference type="PANTHER" id="PTHR37042:SF4">
    <property type="entry name" value="OUTER MEMBRANE PROTEIN RV1973"/>
    <property type="match status" value="1"/>
</dbReference>
<name>A0A7I7UEK5_MYCPV</name>
<keyword evidence="2 4" id="KW-0472">Membrane</keyword>
<protein>
    <recommendedName>
        <fullName evidence="7">Mce associated membrane protein</fullName>
    </recommendedName>
</protein>
<evidence type="ECO:0000313" key="6">
    <source>
        <dbReference type="Proteomes" id="UP000467252"/>
    </source>
</evidence>
<evidence type="ECO:0008006" key="7">
    <source>
        <dbReference type="Google" id="ProtNLM"/>
    </source>
</evidence>
<organism evidence="5 6">
    <name type="scientific">Mycolicibacterium pulveris</name>
    <name type="common">Mycobacterium pulveris</name>
    <dbReference type="NCBI Taxonomy" id="36813"/>
    <lineage>
        <taxon>Bacteria</taxon>
        <taxon>Bacillati</taxon>
        <taxon>Actinomycetota</taxon>
        <taxon>Actinomycetes</taxon>
        <taxon>Mycobacteriales</taxon>
        <taxon>Mycobacteriaceae</taxon>
        <taxon>Mycolicibacterium</taxon>
    </lineage>
</organism>
<dbReference type="RefSeq" id="WP_163897027.1">
    <property type="nucleotide sequence ID" value="NZ_AP022599.1"/>
</dbReference>
<feature type="compositionally biased region" description="Low complexity" evidence="3">
    <location>
        <begin position="206"/>
        <end position="220"/>
    </location>
</feature>
<feature type="compositionally biased region" description="Acidic residues" evidence="3">
    <location>
        <begin position="1"/>
        <end position="15"/>
    </location>
</feature>
<gene>
    <name evidence="5" type="ORF">MPUL_06680</name>
</gene>
<dbReference type="EMBL" id="AP022599">
    <property type="protein sequence ID" value="BBY79510.1"/>
    <property type="molecule type" value="Genomic_DNA"/>
</dbReference>
<feature type="transmembrane region" description="Helical" evidence="4">
    <location>
        <begin position="44"/>
        <end position="64"/>
    </location>
</feature>